<dbReference type="InterPro" id="IPR010985">
    <property type="entry name" value="Ribbon_hlx_hlx"/>
</dbReference>
<gene>
    <name evidence="2" type="ordered locus">Glov_1682</name>
</gene>
<dbReference type="GO" id="GO:0006355">
    <property type="term" value="P:regulation of DNA-templated transcription"/>
    <property type="evidence" value="ECO:0007669"/>
    <property type="project" value="InterPro"/>
</dbReference>
<name>B3EAG0_TRIL1</name>
<dbReference type="AlphaFoldDB" id="B3EAG0"/>
<organism evidence="2 3">
    <name type="scientific">Trichlorobacter lovleyi (strain ATCC BAA-1151 / DSM 17278 / SZ)</name>
    <name type="common">Geobacter lovleyi</name>
    <dbReference type="NCBI Taxonomy" id="398767"/>
    <lineage>
        <taxon>Bacteria</taxon>
        <taxon>Pseudomonadati</taxon>
        <taxon>Thermodesulfobacteriota</taxon>
        <taxon>Desulfuromonadia</taxon>
        <taxon>Geobacterales</taxon>
        <taxon>Geobacteraceae</taxon>
        <taxon>Trichlorobacter</taxon>
    </lineage>
</organism>
<evidence type="ECO:0000313" key="3">
    <source>
        <dbReference type="Proteomes" id="UP000002420"/>
    </source>
</evidence>
<dbReference type="Gene3D" id="1.10.1220.10">
    <property type="entry name" value="Met repressor-like"/>
    <property type="match status" value="1"/>
</dbReference>
<dbReference type="STRING" id="398767.Glov_1682"/>
<protein>
    <submittedName>
        <fullName evidence="2">Transcriptional regulator, CopG family</fullName>
    </submittedName>
</protein>
<evidence type="ECO:0000259" key="1">
    <source>
        <dbReference type="Pfam" id="PF01402"/>
    </source>
</evidence>
<keyword evidence="3" id="KW-1185">Reference proteome</keyword>
<evidence type="ECO:0000313" key="2">
    <source>
        <dbReference type="EMBL" id="ACD95398.1"/>
    </source>
</evidence>
<dbReference type="InterPro" id="IPR013321">
    <property type="entry name" value="Arc_rbn_hlx_hlx"/>
</dbReference>
<dbReference type="PANTHER" id="PTHR40688:SF2">
    <property type="entry name" value="RIBBON-HELIX-HELIX PROTEIN COPG DOMAIN-CONTAINING PROTEIN"/>
    <property type="match status" value="1"/>
</dbReference>
<dbReference type="HOGENOM" id="CLU_155311_4_1_7"/>
<feature type="domain" description="Ribbon-helix-helix protein CopG" evidence="1">
    <location>
        <begin position="7"/>
        <end position="47"/>
    </location>
</feature>
<sequence length="89" mass="9844">MNTMSTKVLTAHIPIPLAEQVDQIAARLERSRGWIVKQALSAWVGQEEERRRLTLEAMADVDAGHVVNHLDVKAWADSLGTEAPLPVPH</sequence>
<dbReference type="Pfam" id="PF01402">
    <property type="entry name" value="RHH_1"/>
    <property type="match status" value="1"/>
</dbReference>
<dbReference type="Proteomes" id="UP000002420">
    <property type="component" value="Chromosome"/>
</dbReference>
<dbReference type="InterPro" id="IPR002145">
    <property type="entry name" value="CopG"/>
</dbReference>
<dbReference type="PANTHER" id="PTHR40688">
    <property type="match status" value="1"/>
</dbReference>
<accession>B3EAG0</accession>
<dbReference type="KEGG" id="glo:Glov_1682"/>
<proteinExistence type="predicted"/>
<dbReference type="CDD" id="cd22233">
    <property type="entry name" value="RHH_CopAso-like"/>
    <property type="match status" value="1"/>
</dbReference>
<reference evidence="2 3" key="1">
    <citation type="submission" date="2008-05" db="EMBL/GenBank/DDBJ databases">
        <title>Complete sequence of chromosome of Geobacter lovleyi SZ.</title>
        <authorList>
            <consortium name="US DOE Joint Genome Institute"/>
            <person name="Lucas S."/>
            <person name="Copeland A."/>
            <person name="Lapidus A."/>
            <person name="Glavina del Rio T."/>
            <person name="Dalin E."/>
            <person name="Tice H."/>
            <person name="Bruce D."/>
            <person name="Goodwin L."/>
            <person name="Pitluck S."/>
            <person name="Chertkov O."/>
            <person name="Meincke L."/>
            <person name="Brettin T."/>
            <person name="Detter J.C."/>
            <person name="Han C."/>
            <person name="Tapia R."/>
            <person name="Kuske C.R."/>
            <person name="Schmutz J."/>
            <person name="Larimer F."/>
            <person name="Land M."/>
            <person name="Hauser L."/>
            <person name="Kyrpides N."/>
            <person name="Mikhailova N."/>
            <person name="Sung Y."/>
            <person name="Fletcher K.E."/>
            <person name="Ritalahti K.M."/>
            <person name="Loeffler F.E."/>
            <person name="Richardson P."/>
        </authorList>
    </citation>
    <scope>NUCLEOTIDE SEQUENCE [LARGE SCALE GENOMIC DNA]</scope>
    <source>
        <strain evidence="3">ATCC BAA-1151 / DSM 17278 / SZ</strain>
    </source>
</reference>
<dbReference type="SUPFAM" id="SSF47598">
    <property type="entry name" value="Ribbon-helix-helix"/>
    <property type="match status" value="1"/>
</dbReference>
<dbReference type="eggNOG" id="COG3905">
    <property type="taxonomic scope" value="Bacteria"/>
</dbReference>
<dbReference type="EMBL" id="CP001089">
    <property type="protein sequence ID" value="ACD95398.1"/>
    <property type="molecule type" value="Genomic_DNA"/>
</dbReference>
<dbReference type="InterPro" id="IPR052991">
    <property type="entry name" value="Non-func_TypeII_TA_Antitoxin"/>
</dbReference>